<dbReference type="OrthoDB" id="1302277at2759"/>
<dbReference type="PANTHER" id="PTHR31549:SF88">
    <property type="entry name" value="DUF4220 DOMAIN-CONTAINING PROTEIN"/>
    <property type="match status" value="1"/>
</dbReference>
<dbReference type="Proteomes" id="UP000824120">
    <property type="component" value="Chromosome 3"/>
</dbReference>
<keyword evidence="2" id="KW-1133">Transmembrane helix</keyword>
<feature type="transmembrane region" description="Helical" evidence="2">
    <location>
        <begin position="443"/>
        <end position="469"/>
    </location>
</feature>
<organism evidence="3 4">
    <name type="scientific">Solanum commersonii</name>
    <name type="common">Commerson's wild potato</name>
    <name type="synonym">Commerson's nightshade</name>
    <dbReference type="NCBI Taxonomy" id="4109"/>
    <lineage>
        <taxon>Eukaryota</taxon>
        <taxon>Viridiplantae</taxon>
        <taxon>Streptophyta</taxon>
        <taxon>Embryophyta</taxon>
        <taxon>Tracheophyta</taxon>
        <taxon>Spermatophyta</taxon>
        <taxon>Magnoliopsida</taxon>
        <taxon>eudicotyledons</taxon>
        <taxon>Gunneridae</taxon>
        <taxon>Pentapetalae</taxon>
        <taxon>asterids</taxon>
        <taxon>lamiids</taxon>
        <taxon>Solanales</taxon>
        <taxon>Solanaceae</taxon>
        <taxon>Solanoideae</taxon>
        <taxon>Solaneae</taxon>
        <taxon>Solanum</taxon>
    </lineage>
</organism>
<feature type="region of interest" description="Disordered" evidence="1">
    <location>
        <begin position="239"/>
        <end position="299"/>
    </location>
</feature>
<gene>
    <name evidence="3" type="ORF">H5410_013643</name>
</gene>
<evidence type="ECO:0000256" key="1">
    <source>
        <dbReference type="SAM" id="MobiDB-lite"/>
    </source>
</evidence>
<accession>A0A9J5ZNY4</accession>
<keyword evidence="4" id="KW-1185">Reference proteome</keyword>
<keyword evidence="2" id="KW-0812">Transmembrane</keyword>
<keyword evidence="2" id="KW-0472">Membrane</keyword>
<name>A0A9J5ZNY4_SOLCO</name>
<evidence type="ECO:0000313" key="3">
    <source>
        <dbReference type="EMBL" id="KAG5613819.1"/>
    </source>
</evidence>
<dbReference type="Pfam" id="PF03140">
    <property type="entry name" value="DUF247"/>
    <property type="match status" value="1"/>
</dbReference>
<dbReference type="InterPro" id="IPR004158">
    <property type="entry name" value="DUF247_pln"/>
</dbReference>
<comment type="caution">
    <text evidence="3">The sequence shown here is derived from an EMBL/GenBank/DDBJ whole genome shotgun (WGS) entry which is preliminary data.</text>
</comment>
<dbReference type="EMBL" id="JACXVP010000003">
    <property type="protein sequence ID" value="KAG5613819.1"/>
    <property type="molecule type" value="Genomic_DNA"/>
</dbReference>
<protein>
    <submittedName>
        <fullName evidence="3">Uncharacterized protein</fullName>
    </submittedName>
</protein>
<feature type="compositionally biased region" description="Low complexity" evidence="1">
    <location>
        <begin position="270"/>
        <end position="281"/>
    </location>
</feature>
<sequence length="475" mass="54457">MSQQRKNSSGGRLIRRCPNSDSTVIPFIKFGPLFGQDEEGSSLKKAKEEAWKHVVSFSKSSTEAIVTEIYMSSLRYIEEKAKNFRMMMLKDTCLFLQLSFSLLRNNTDVDNNYDGDHVKLVDFPHLRNISLSKRHKWVESMLHVGNQIPLVVIRELLKQSYFKQVVENGKWKEPLFDPVKKALFRILLSPLLHRERGMKFPCIGKHAKRLMHWTQELKECCDVLHGIHLLLLGPEIDPEKEEYEDDNDNDDDADNDVEENRGASDKNRVTSTGGSSSSSSTDATKKNDDHNNNNNNDHYTKVKNVIELKQAGMYFGVTKKGGIRGIRFKSNLIYPKLYLPPLFIGCYTQLLLESMRQYEQNLDSSLGEVSSYLMFMRDLVRTSQDAKILVSDGIVKGNRKYIQKLPDIFIDLDPHNDKMIDTNLSSVKIEINSFYHPPWVTSYFTIVFLFTLAGMIISIAQTVYAVLAYHKPPPS</sequence>
<reference evidence="3 4" key="1">
    <citation type="submission" date="2020-09" db="EMBL/GenBank/DDBJ databases">
        <title>De no assembly of potato wild relative species, Solanum commersonii.</title>
        <authorList>
            <person name="Cho K."/>
        </authorList>
    </citation>
    <scope>NUCLEOTIDE SEQUENCE [LARGE SCALE GENOMIC DNA]</scope>
    <source>
        <strain evidence="3">LZ3.2</strain>
        <tissue evidence="3">Leaf</tissue>
    </source>
</reference>
<proteinExistence type="predicted"/>
<evidence type="ECO:0000313" key="4">
    <source>
        <dbReference type="Proteomes" id="UP000824120"/>
    </source>
</evidence>
<evidence type="ECO:0000256" key="2">
    <source>
        <dbReference type="SAM" id="Phobius"/>
    </source>
</evidence>
<feature type="compositionally biased region" description="Basic and acidic residues" evidence="1">
    <location>
        <begin position="258"/>
        <end position="268"/>
    </location>
</feature>
<dbReference type="PANTHER" id="PTHR31549">
    <property type="entry name" value="PROTEIN, PUTATIVE (DUF247)-RELATED-RELATED"/>
    <property type="match status" value="1"/>
</dbReference>
<feature type="compositionally biased region" description="Acidic residues" evidence="1">
    <location>
        <begin position="239"/>
        <end position="257"/>
    </location>
</feature>
<dbReference type="AlphaFoldDB" id="A0A9J5ZNY4"/>